<evidence type="ECO:0000313" key="2">
    <source>
        <dbReference type="EnsemblProtists" id="EOD14853"/>
    </source>
</evidence>
<proteinExistence type="predicted"/>
<dbReference type="Proteomes" id="UP000013827">
    <property type="component" value="Unassembled WGS sequence"/>
</dbReference>
<dbReference type="HOGENOM" id="CLU_559520_0_0_1"/>
<feature type="chain" id="PRO_5044231708" description="EGF-like domain-containing protein" evidence="1">
    <location>
        <begin position="26"/>
        <end position="488"/>
    </location>
</feature>
<name>A0A0D3IUB8_EMIH1</name>
<accession>A0A0D3IUB8</accession>
<dbReference type="GeneID" id="17260986"/>
<keyword evidence="1" id="KW-0732">Signal</keyword>
<dbReference type="RefSeq" id="XP_005767282.1">
    <property type="nucleotide sequence ID" value="XM_005767225.1"/>
</dbReference>
<dbReference type="EnsemblProtists" id="EOD14853">
    <property type="protein sequence ID" value="EOD14853"/>
    <property type="gene ID" value="EMIHUDRAFT_432700"/>
</dbReference>
<dbReference type="KEGG" id="ehx:EMIHUDRAFT_432700"/>
<evidence type="ECO:0000256" key="1">
    <source>
        <dbReference type="SAM" id="SignalP"/>
    </source>
</evidence>
<reference evidence="2" key="2">
    <citation type="submission" date="2024-10" db="UniProtKB">
        <authorList>
            <consortium name="EnsemblProtists"/>
        </authorList>
    </citation>
    <scope>IDENTIFICATION</scope>
</reference>
<protein>
    <recommendedName>
        <fullName evidence="4">EGF-like domain-containing protein</fullName>
    </recommendedName>
</protein>
<dbReference type="PaxDb" id="2903-EOD14853"/>
<reference evidence="3" key="1">
    <citation type="journal article" date="2013" name="Nature">
        <title>Pan genome of the phytoplankton Emiliania underpins its global distribution.</title>
        <authorList>
            <person name="Read B.A."/>
            <person name="Kegel J."/>
            <person name="Klute M.J."/>
            <person name="Kuo A."/>
            <person name="Lefebvre S.C."/>
            <person name="Maumus F."/>
            <person name="Mayer C."/>
            <person name="Miller J."/>
            <person name="Monier A."/>
            <person name="Salamov A."/>
            <person name="Young J."/>
            <person name="Aguilar M."/>
            <person name="Claverie J.M."/>
            <person name="Frickenhaus S."/>
            <person name="Gonzalez K."/>
            <person name="Herman E.K."/>
            <person name="Lin Y.C."/>
            <person name="Napier J."/>
            <person name="Ogata H."/>
            <person name="Sarno A.F."/>
            <person name="Shmutz J."/>
            <person name="Schroeder D."/>
            <person name="de Vargas C."/>
            <person name="Verret F."/>
            <person name="von Dassow P."/>
            <person name="Valentin K."/>
            <person name="Van de Peer Y."/>
            <person name="Wheeler G."/>
            <person name="Dacks J.B."/>
            <person name="Delwiche C.F."/>
            <person name="Dyhrman S.T."/>
            <person name="Glockner G."/>
            <person name="John U."/>
            <person name="Richards T."/>
            <person name="Worden A.Z."/>
            <person name="Zhang X."/>
            <person name="Grigoriev I.V."/>
            <person name="Allen A.E."/>
            <person name="Bidle K."/>
            <person name="Borodovsky M."/>
            <person name="Bowler C."/>
            <person name="Brownlee C."/>
            <person name="Cock J.M."/>
            <person name="Elias M."/>
            <person name="Gladyshev V.N."/>
            <person name="Groth M."/>
            <person name="Guda C."/>
            <person name="Hadaegh A."/>
            <person name="Iglesias-Rodriguez M.D."/>
            <person name="Jenkins J."/>
            <person name="Jones B.M."/>
            <person name="Lawson T."/>
            <person name="Leese F."/>
            <person name="Lindquist E."/>
            <person name="Lobanov A."/>
            <person name="Lomsadze A."/>
            <person name="Malik S.B."/>
            <person name="Marsh M.E."/>
            <person name="Mackinder L."/>
            <person name="Mock T."/>
            <person name="Mueller-Roeber B."/>
            <person name="Pagarete A."/>
            <person name="Parker M."/>
            <person name="Probert I."/>
            <person name="Quesneville H."/>
            <person name="Raines C."/>
            <person name="Rensing S.A."/>
            <person name="Riano-Pachon D.M."/>
            <person name="Richier S."/>
            <person name="Rokitta S."/>
            <person name="Shiraiwa Y."/>
            <person name="Soanes D.M."/>
            <person name="van der Giezen M."/>
            <person name="Wahlund T.M."/>
            <person name="Williams B."/>
            <person name="Wilson W."/>
            <person name="Wolfe G."/>
            <person name="Wurch L.L."/>
        </authorList>
    </citation>
    <scope>NUCLEOTIDE SEQUENCE</scope>
</reference>
<sequence>MPAIALTLALTGAPLGWLCWRCGHGSRRFWEAPTSCACDLGWEGACCDVRSGYAEGPFALHRIRNDQVEHELSYARTGSAIPASLHGIWWMDQRGVHLPQPSDPEYRQVVESSADELLVTWGDGAGWDPATRCVGRVPIYGGAAGHWTFMDVSASGTSGVFSSALDNRAMLDFCFTDNTMQTIDLHLYVKASSIVGSAPSDAYVELPMWAFHMSMERRPWGWDRVTRVLDAAALLSSLPPGLLSSLSAVEAHYPVFQIVDGDGQRTEHYPAYLAWADSPDSWPAYNRSACVDPHMGGEISSFWCPLNAGNGTQLVGRKATKPVVCETTQPPARVTLTAEGSIYCYEVESASYAEGCMLGAAEPHVVAVWPASLLGEKAILRSIEDEGSCVERGYTAVIMKSDPFYQGVDIYAAPGTSILQPTVDMWRLASDALRVGDSAWTTYAWAWAMTWIWLVTPAAIVDVDWWIPATEEALAACTPDIERAATGC</sequence>
<keyword evidence="3" id="KW-1185">Reference proteome</keyword>
<dbReference type="AlphaFoldDB" id="A0A0D3IUB8"/>
<feature type="signal peptide" evidence="1">
    <location>
        <begin position="1"/>
        <end position="25"/>
    </location>
</feature>
<organism evidence="2 3">
    <name type="scientific">Emiliania huxleyi (strain CCMP1516)</name>
    <dbReference type="NCBI Taxonomy" id="280463"/>
    <lineage>
        <taxon>Eukaryota</taxon>
        <taxon>Haptista</taxon>
        <taxon>Haptophyta</taxon>
        <taxon>Prymnesiophyceae</taxon>
        <taxon>Isochrysidales</taxon>
        <taxon>Noelaerhabdaceae</taxon>
        <taxon>Emiliania</taxon>
    </lineage>
</organism>
<evidence type="ECO:0000313" key="3">
    <source>
        <dbReference type="Proteomes" id="UP000013827"/>
    </source>
</evidence>
<evidence type="ECO:0008006" key="4">
    <source>
        <dbReference type="Google" id="ProtNLM"/>
    </source>
</evidence>